<feature type="compositionally biased region" description="Basic and acidic residues" evidence="1">
    <location>
        <begin position="88"/>
        <end position="100"/>
    </location>
</feature>
<protein>
    <submittedName>
        <fullName evidence="2">Uncharacterized protein</fullName>
    </submittedName>
</protein>
<evidence type="ECO:0000256" key="1">
    <source>
        <dbReference type="SAM" id="MobiDB-lite"/>
    </source>
</evidence>
<proteinExistence type="predicted"/>
<name>A0ABU0DHE4_9HYPH</name>
<evidence type="ECO:0000313" key="2">
    <source>
        <dbReference type="EMBL" id="MDQ0347849.1"/>
    </source>
</evidence>
<evidence type="ECO:0000313" key="3">
    <source>
        <dbReference type="Proteomes" id="UP001238467"/>
    </source>
</evidence>
<accession>A0ABU0DHE4</accession>
<keyword evidence="3" id="KW-1185">Reference proteome</keyword>
<reference evidence="2 3" key="1">
    <citation type="submission" date="2023-07" db="EMBL/GenBank/DDBJ databases">
        <title>Genomic Encyclopedia of Type Strains, Phase IV (KMG-IV): sequencing the most valuable type-strain genomes for metagenomic binning, comparative biology and taxonomic classification.</title>
        <authorList>
            <person name="Goeker M."/>
        </authorList>
    </citation>
    <scope>NUCLEOTIDE SEQUENCE [LARGE SCALE GENOMIC DNA]</scope>
    <source>
        <strain evidence="2 3">DSM 1277</strain>
    </source>
</reference>
<dbReference type="EMBL" id="JAUSUH010000004">
    <property type="protein sequence ID" value="MDQ0347849.1"/>
    <property type="molecule type" value="Genomic_DNA"/>
</dbReference>
<sequence length="100" mass="11060">MLQTSNIVASTSLAELARDAVFGTPDHDWTFVEAGSLAWQQWCDFCRSEIGREPAVAHVFAHLPGRSFGRYRGRSLPMARPPGAPSLDRMRIASGEREDS</sequence>
<dbReference type="RefSeq" id="WP_307060534.1">
    <property type="nucleotide sequence ID" value="NZ_JAUSUH010000004.1"/>
</dbReference>
<dbReference type="Proteomes" id="UP001238467">
    <property type="component" value="Unassembled WGS sequence"/>
</dbReference>
<comment type="caution">
    <text evidence="2">The sequence shown here is derived from an EMBL/GenBank/DDBJ whole genome shotgun (WGS) entry which is preliminary data.</text>
</comment>
<gene>
    <name evidence="2" type="ORF">J2S76_002276</name>
</gene>
<feature type="region of interest" description="Disordered" evidence="1">
    <location>
        <begin position="74"/>
        <end position="100"/>
    </location>
</feature>
<organism evidence="2 3">
    <name type="scientific">Ancylobacter vacuolatus</name>
    <dbReference type="NCBI Taxonomy" id="223389"/>
    <lineage>
        <taxon>Bacteria</taxon>
        <taxon>Pseudomonadati</taxon>
        <taxon>Pseudomonadota</taxon>
        <taxon>Alphaproteobacteria</taxon>
        <taxon>Hyphomicrobiales</taxon>
        <taxon>Xanthobacteraceae</taxon>
        <taxon>Ancylobacter</taxon>
    </lineage>
</organism>